<feature type="compositionally biased region" description="Acidic residues" evidence="1">
    <location>
        <begin position="272"/>
        <end position="281"/>
    </location>
</feature>
<feature type="compositionally biased region" description="Basic and acidic residues" evidence="1">
    <location>
        <begin position="27"/>
        <end position="46"/>
    </location>
</feature>
<dbReference type="PANTHER" id="PTHR33671">
    <property type="entry name" value="N-METHYLTRANSFERASE, PUTATIVE (DUF688)-RELATED"/>
    <property type="match status" value="1"/>
</dbReference>
<dbReference type="InterPro" id="IPR007789">
    <property type="entry name" value="DUF688"/>
</dbReference>
<keyword evidence="3" id="KW-1185">Reference proteome</keyword>
<organism evidence="2 3">
    <name type="scientific">Sphenostylis stenocarpa</name>
    <dbReference type="NCBI Taxonomy" id="92480"/>
    <lineage>
        <taxon>Eukaryota</taxon>
        <taxon>Viridiplantae</taxon>
        <taxon>Streptophyta</taxon>
        <taxon>Embryophyta</taxon>
        <taxon>Tracheophyta</taxon>
        <taxon>Spermatophyta</taxon>
        <taxon>Magnoliopsida</taxon>
        <taxon>eudicotyledons</taxon>
        <taxon>Gunneridae</taxon>
        <taxon>Pentapetalae</taxon>
        <taxon>rosids</taxon>
        <taxon>fabids</taxon>
        <taxon>Fabales</taxon>
        <taxon>Fabaceae</taxon>
        <taxon>Papilionoideae</taxon>
        <taxon>50 kb inversion clade</taxon>
        <taxon>NPAAA clade</taxon>
        <taxon>indigoferoid/millettioid clade</taxon>
        <taxon>Phaseoleae</taxon>
        <taxon>Sphenostylis</taxon>
    </lineage>
</organism>
<dbReference type="Gramene" id="rna-AYBTSS11_LOCUS18974">
    <property type="protein sequence ID" value="CAJ1961922.1"/>
    <property type="gene ID" value="gene-AYBTSS11_LOCUS18974"/>
</dbReference>
<name>A0AA86SJ79_9FABA</name>
<dbReference type="PANTHER" id="PTHR33671:SF3">
    <property type="entry name" value="F28N24.8 PROTEIN"/>
    <property type="match status" value="1"/>
</dbReference>
<dbReference type="Pfam" id="PF05097">
    <property type="entry name" value="DUF688"/>
    <property type="match status" value="1"/>
</dbReference>
<proteinExistence type="predicted"/>
<evidence type="ECO:0000313" key="3">
    <source>
        <dbReference type="Proteomes" id="UP001189624"/>
    </source>
</evidence>
<feature type="compositionally biased region" description="Basic and acidic residues" evidence="1">
    <location>
        <begin position="364"/>
        <end position="375"/>
    </location>
</feature>
<feature type="region of interest" description="Disordered" evidence="1">
    <location>
        <begin position="354"/>
        <end position="380"/>
    </location>
</feature>
<sequence>MAERKLNINAPLMSVRRASATSPSLTEARKKILEKRNSLPYHKSDSTLDQVTKPVAVPFNWEHIPGRRKGNGESEPHPPKATSITPSPRLPPGNSTNATKQPLEKENRAVNKFKSSNKSKSFNVSVAKVDAEKERKAEKTEKIVESRRSNVKYDDDDDNDAFSDALETLSHTESFSMNCSVSGVSGLENMGANKSGTFSTDQQTRDFMMSRFLPAAKAMTLQPPQYSAKKQSVLLEQQPRDVSKLVREEKKPLPNKHNTAIIPYTGQVQEEKSDDEGDGNEYDNSSNIAAKGCGLLPQLHIRNSLCLLNPVAAMKMKNQVPLPSASEVVKPSKTSHIRSFSPVPAVKKAWDAIHKNKSSSRAASPDKQEGKKKLTSESNRFTYSGELLPGRLSPFRRSRAAATGISPSRRPHSPFRGAKLLGDSKEAEHNKFGKVKFHSGVLGNVQDVLSQGHQRTSYSGSLTIEKTLYIDTVSTAKLPSSNVSSLDNKRRVDTMVADLESRREKESNSSIVSSQDIKPVHAVEEKVTFDTEVLNSLDSIPPSLYRILNLTAKEGKTEGLTTDQNITQEPVTLPLVQGTFVEDSKINTQQIVLANDSRKYSAESVVTPLPPPLPKSPSESWLWRALPLVSVKNSFLPSSQGSQSQAKRHDSNTTSGILKWETIVKTSNLHHDHVRYSQEIPTHKSHHKS</sequence>
<reference evidence="2" key="1">
    <citation type="submission" date="2023-10" db="EMBL/GenBank/DDBJ databases">
        <authorList>
            <person name="Domelevo Entfellner J.-B."/>
        </authorList>
    </citation>
    <scope>NUCLEOTIDE SEQUENCE</scope>
</reference>
<dbReference type="EMBL" id="OY731403">
    <property type="protein sequence ID" value="CAJ1961922.1"/>
    <property type="molecule type" value="Genomic_DNA"/>
</dbReference>
<feature type="region of interest" description="Disordered" evidence="1">
    <location>
        <begin position="256"/>
        <end position="284"/>
    </location>
</feature>
<gene>
    <name evidence="2" type="ORF">AYBTSS11_LOCUS18974</name>
</gene>
<accession>A0AA86SJ79</accession>
<evidence type="ECO:0000256" key="1">
    <source>
        <dbReference type="SAM" id="MobiDB-lite"/>
    </source>
</evidence>
<dbReference type="Proteomes" id="UP001189624">
    <property type="component" value="Chromosome 6"/>
</dbReference>
<protein>
    <submittedName>
        <fullName evidence="2">Uncharacterized protein</fullName>
    </submittedName>
</protein>
<evidence type="ECO:0000313" key="2">
    <source>
        <dbReference type="EMBL" id="CAJ1961922.1"/>
    </source>
</evidence>
<dbReference type="AlphaFoldDB" id="A0AA86SJ79"/>
<feature type="region of interest" description="Disordered" evidence="1">
    <location>
        <begin position="1"/>
        <end position="116"/>
    </location>
</feature>